<accession>A0A0F9RP14</accession>
<gene>
    <name evidence="1" type="ORF">LCGC14_0621190</name>
</gene>
<reference evidence="1" key="1">
    <citation type="journal article" date="2015" name="Nature">
        <title>Complex archaea that bridge the gap between prokaryotes and eukaryotes.</title>
        <authorList>
            <person name="Spang A."/>
            <person name="Saw J.H."/>
            <person name="Jorgensen S.L."/>
            <person name="Zaremba-Niedzwiedzka K."/>
            <person name="Martijn J."/>
            <person name="Lind A.E."/>
            <person name="van Eijk R."/>
            <person name="Schleper C."/>
            <person name="Guy L."/>
            <person name="Ettema T.J."/>
        </authorList>
    </citation>
    <scope>NUCLEOTIDE SEQUENCE</scope>
</reference>
<protein>
    <submittedName>
        <fullName evidence="1">Uncharacterized protein</fullName>
    </submittedName>
</protein>
<comment type="caution">
    <text evidence="1">The sequence shown here is derived from an EMBL/GenBank/DDBJ whole genome shotgun (WGS) entry which is preliminary data.</text>
</comment>
<organism evidence="1">
    <name type="scientific">marine sediment metagenome</name>
    <dbReference type="NCBI Taxonomy" id="412755"/>
    <lineage>
        <taxon>unclassified sequences</taxon>
        <taxon>metagenomes</taxon>
        <taxon>ecological metagenomes</taxon>
    </lineage>
</organism>
<dbReference type="EMBL" id="LAZR01001057">
    <property type="protein sequence ID" value="KKN51577.1"/>
    <property type="molecule type" value="Genomic_DNA"/>
</dbReference>
<evidence type="ECO:0000313" key="1">
    <source>
        <dbReference type="EMBL" id="KKN51577.1"/>
    </source>
</evidence>
<sequence length="128" mass="14748">MEMICEQCQEIYWIGGVRPEEVLEDTGIILVAGSGSLADQIVSFADRHLDECVRASDRGKYGMGTWVCTDLDDPGYRLTWRRWVADGETRCHALLAGERFTNQWPHDMVGEANIDRWRRMVDKQRGDR</sequence>
<proteinExistence type="predicted"/>
<dbReference type="AlphaFoldDB" id="A0A0F9RP14"/>
<name>A0A0F9RP14_9ZZZZ</name>